<dbReference type="Gene3D" id="3.10.290.10">
    <property type="entry name" value="RNA-binding S4 domain"/>
    <property type="match status" value="1"/>
</dbReference>
<dbReference type="InterPro" id="IPR018496">
    <property type="entry name" value="PsdUridine_synth_RsuA/RluB_CS"/>
</dbReference>
<dbReference type="SUPFAM" id="SSF55120">
    <property type="entry name" value="Pseudouridine synthase"/>
    <property type="match status" value="1"/>
</dbReference>
<dbReference type="GO" id="GO:0003723">
    <property type="term" value="F:RNA binding"/>
    <property type="evidence" value="ECO:0007669"/>
    <property type="project" value="UniProtKB-KW"/>
</dbReference>
<dbReference type="PANTHER" id="PTHR47683">
    <property type="entry name" value="PSEUDOURIDINE SYNTHASE FAMILY PROTEIN-RELATED"/>
    <property type="match status" value="1"/>
</dbReference>
<keyword evidence="7" id="KW-1185">Reference proteome</keyword>
<evidence type="ECO:0000256" key="1">
    <source>
        <dbReference type="ARBA" id="ARBA00008348"/>
    </source>
</evidence>
<dbReference type="Pfam" id="PF01479">
    <property type="entry name" value="S4"/>
    <property type="match status" value="1"/>
</dbReference>
<gene>
    <name evidence="6" type="ORF">SAMN02745207_02423</name>
</gene>
<evidence type="ECO:0000256" key="2">
    <source>
        <dbReference type="ARBA" id="ARBA00023235"/>
    </source>
</evidence>
<dbReference type="Gene3D" id="3.30.70.1560">
    <property type="entry name" value="Alpha-L RNA-binding motif"/>
    <property type="match status" value="1"/>
</dbReference>
<organism evidence="6 7">
    <name type="scientific">Clostridium grantii DSM 8605</name>
    <dbReference type="NCBI Taxonomy" id="1121316"/>
    <lineage>
        <taxon>Bacteria</taxon>
        <taxon>Bacillati</taxon>
        <taxon>Bacillota</taxon>
        <taxon>Clostridia</taxon>
        <taxon>Eubacteriales</taxon>
        <taxon>Clostridiaceae</taxon>
        <taxon>Clostridium</taxon>
    </lineage>
</organism>
<dbReference type="NCBIfam" id="TIGR00093">
    <property type="entry name" value="pseudouridine synthase"/>
    <property type="match status" value="1"/>
</dbReference>
<evidence type="ECO:0000256" key="4">
    <source>
        <dbReference type="RuleBase" id="RU003887"/>
    </source>
</evidence>
<dbReference type="SUPFAM" id="SSF55174">
    <property type="entry name" value="Alpha-L RNA-binding motif"/>
    <property type="match status" value="1"/>
</dbReference>
<dbReference type="GO" id="GO:0000455">
    <property type="term" value="P:enzyme-directed rRNA pseudouridine synthesis"/>
    <property type="evidence" value="ECO:0007669"/>
    <property type="project" value="UniProtKB-ARBA"/>
</dbReference>
<dbReference type="InterPro" id="IPR050343">
    <property type="entry name" value="RsuA_PseudoU_synthase"/>
</dbReference>
<dbReference type="EMBL" id="FQXM01000012">
    <property type="protein sequence ID" value="SHH77236.1"/>
    <property type="molecule type" value="Genomic_DNA"/>
</dbReference>
<keyword evidence="3" id="KW-0694">RNA-binding</keyword>
<dbReference type="EC" id="5.4.99.-" evidence="4"/>
<dbReference type="PROSITE" id="PS50889">
    <property type="entry name" value="S4"/>
    <property type="match status" value="1"/>
</dbReference>
<dbReference type="CDD" id="cd02870">
    <property type="entry name" value="PseudoU_synth_RsuA_like"/>
    <property type="match status" value="1"/>
</dbReference>
<dbReference type="PANTHER" id="PTHR47683:SF2">
    <property type="entry name" value="RNA-BINDING S4 DOMAIN-CONTAINING PROTEIN"/>
    <property type="match status" value="1"/>
</dbReference>
<feature type="domain" description="RNA-binding S4" evidence="5">
    <location>
        <begin position="3"/>
        <end position="63"/>
    </location>
</feature>
<dbReference type="InterPro" id="IPR042092">
    <property type="entry name" value="PsdUridine_s_RsuA/RluB/E/F_cat"/>
</dbReference>
<proteinExistence type="inferred from homology"/>
<dbReference type="InterPro" id="IPR020094">
    <property type="entry name" value="TruA/RsuA/RluB/E/F_N"/>
</dbReference>
<evidence type="ECO:0000313" key="6">
    <source>
        <dbReference type="EMBL" id="SHH77236.1"/>
    </source>
</evidence>
<dbReference type="Pfam" id="PF00849">
    <property type="entry name" value="PseudoU_synth_2"/>
    <property type="match status" value="1"/>
</dbReference>
<dbReference type="PROSITE" id="PS01149">
    <property type="entry name" value="PSI_RSU"/>
    <property type="match status" value="1"/>
</dbReference>
<comment type="similarity">
    <text evidence="1 4">Belongs to the pseudouridine synthase RsuA family.</text>
</comment>
<evidence type="ECO:0000313" key="7">
    <source>
        <dbReference type="Proteomes" id="UP000184447"/>
    </source>
</evidence>
<dbReference type="RefSeq" id="WP_073338683.1">
    <property type="nucleotide sequence ID" value="NZ_FQXM01000012.1"/>
</dbReference>
<evidence type="ECO:0000259" key="5">
    <source>
        <dbReference type="SMART" id="SM00363"/>
    </source>
</evidence>
<dbReference type="InterPro" id="IPR020103">
    <property type="entry name" value="PsdUridine_synth_cat_dom_sf"/>
</dbReference>
<dbReference type="InterPro" id="IPR002942">
    <property type="entry name" value="S4_RNA-bd"/>
</dbReference>
<dbReference type="FunFam" id="3.10.290.10:FF:000003">
    <property type="entry name" value="Pseudouridine synthase"/>
    <property type="match status" value="1"/>
</dbReference>
<evidence type="ECO:0000256" key="3">
    <source>
        <dbReference type="PROSITE-ProRule" id="PRU00182"/>
    </source>
</evidence>
<reference evidence="6 7" key="1">
    <citation type="submission" date="2016-11" db="EMBL/GenBank/DDBJ databases">
        <authorList>
            <person name="Jaros S."/>
            <person name="Januszkiewicz K."/>
            <person name="Wedrychowicz H."/>
        </authorList>
    </citation>
    <scope>NUCLEOTIDE SEQUENCE [LARGE SCALE GENOMIC DNA]</scope>
    <source>
        <strain evidence="6 7">DSM 8605</strain>
    </source>
</reference>
<dbReference type="Gene3D" id="3.30.70.580">
    <property type="entry name" value="Pseudouridine synthase I, catalytic domain, N-terminal subdomain"/>
    <property type="match status" value="1"/>
</dbReference>
<keyword evidence="2 4" id="KW-0413">Isomerase</keyword>
<dbReference type="Proteomes" id="UP000184447">
    <property type="component" value="Unassembled WGS sequence"/>
</dbReference>
<dbReference type="InterPro" id="IPR036986">
    <property type="entry name" value="S4_RNA-bd_sf"/>
</dbReference>
<protein>
    <recommendedName>
        <fullName evidence="4">Pseudouridine synthase</fullName>
        <ecNumber evidence="4">5.4.99.-</ecNumber>
    </recommendedName>
</protein>
<dbReference type="CDD" id="cd00165">
    <property type="entry name" value="S4"/>
    <property type="match status" value="1"/>
</dbReference>
<dbReference type="AlphaFoldDB" id="A0A1M5VPP8"/>
<name>A0A1M5VPP8_9CLOT</name>
<dbReference type="GO" id="GO:0120159">
    <property type="term" value="F:rRNA pseudouridine synthase activity"/>
    <property type="evidence" value="ECO:0007669"/>
    <property type="project" value="UniProtKB-ARBA"/>
</dbReference>
<dbReference type="STRING" id="1121316.SAMN02745207_02423"/>
<dbReference type="InterPro" id="IPR000748">
    <property type="entry name" value="PsdUridine_synth_RsuA/RluB/E/F"/>
</dbReference>
<dbReference type="OrthoDB" id="9807213at2"/>
<dbReference type="SMART" id="SM00363">
    <property type="entry name" value="S4"/>
    <property type="match status" value="1"/>
</dbReference>
<dbReference type="InterPro" id="IPR006145">
    <property type="entry name" value="PsdUridine_synth_RsuA/RluA"/>
</dbReference>
<sequence length="237" mass="27129">MIDRLQKYMAHCGVSSRRSAEGIILEGRVKVNSEVIKELGYKVDTEVDQVYVDDKLIKVEDRKVYVALNKPVGYVCTVKDEKNRKTILDLVNVEERIYPIGRLDYNSSGLILLTNDGDIYNKIIHPRKKIEKTYIAVIKGTPDMKKINQFMNGVDIGGYVTQKSQFKIIKVLSNGNCRVKIVITEGKNRQIRKMCEIIGHPVLELQRISVGDIHLHNLELGKWRNLTLDELSYINSI</sequence>
<accession>A0A1M5VPP8</accession>